<evidence type="ECO:0000256" key="2">
    <source>
        <dbReference type="ARBA" id="ARBA00022692"/>
    </source>
</evidence>
<dbReference type="EMBL" id="CAJPEV010000016">
    <property type="protein sequence ID" value="CAG0878839.1"/>
    <property type="molecule type" value="Genomic_DNA"/>
</dbReference>
<keyword evidence="5 7" id="KW-0496">Mitochondrion</keyword>
<keyword evidence="6 8" id="KW-0472">Membrane</keyword>
<accession>A0A7R8X3M1</accession>
<evidence type="ECO:0000256" key="3">
    <source>
        <dbReference type="ARBA" id="ARBA00022792"/>
    </source>
</evidence>
<dbReference type="PANTHER" id="PTHR14009">
    <property type="entry name" value="LEUCINE ZIPPER-EF-HAND CONTAINING TRANSMEMBRANE PROTEIN"/>
    <property type="match status" value="1"/>
</dbReference>
<reference evidence="10" key="1">
    <citation type="submission" date="2020-11" db="EMBL/GenBank/DDBJ databases">
        <authorList>
            <person name="Tran Van P."/>
        </authorList>
    </citation>
    <scope>NUCLEOTIDE SEQUENCE</scope>
</reference>
<proteinExistence type="predicted"/>
<dbReference type="Pfam" id="PF07766">
    <property type="entry name" value="LETM1_RBD"/>
    <property type="match status" value="1"/>
</dbReference>
<keyword evidence="11" id="KW-1185">Reference proteome</keyword>
<evidence type="ECO:0000313" key="10">
    <source>
        <dbReference type="EMBL" id="CAD7240231.1"/>
    </source>
</evidence>
<dbReference type="AlphaFoldDB" id="A0A7R8X3M1"/>
<keyword evidence="2 8" id="KW-0812">Transmembrane</keyword>
<evidence type="ECO:0000256" key="8">
    <source>
        <dbReference type="SAM" id="Phobius"/>
    </source>
</evidence>
<dbReference type="Proteomes" id="UP000677054">
    <property type="component" value="Unassembled WGS sequence"/>
</dbReference>
<organism evidence="10">
    <name type="scientific">Darwinula stevensoni</name>
    <dbReference type="NCBI Taxonomy" id="69355"/>
    <lineage>
        <taxon>Eukaryota</taxon>
        <taxon>Metazoa</taxon>
        <taxon>Ecdysozoa</taxon>
        <taxon>Arthropoda</taxon>
        <taxon>Crustacea</taxon>
        <taxon>Oligostraca</taxon>
        <taxon>Ostracoda</taxon>
        <taxon>Podocopa</taxon>
        <taxon>Podocopida</taxon>
        <taxon>Darwinulocopina</taxon>
        <taxon>Darwinuloidea</taxon>
        <taxon>Darwinulidae</taxon>
        <taxon>Darwinula</taxon>
    </lineage>
</organism>
<keyword evidence="4 8" id="KW-1133">Transmembrane helix</keyword>
<evidence type="ECO:0000259" key="9">
    <source>
        <dbReference type="PROSITE" id="PS51758"/>
    </source>
</evidence>
<dbReference type="InterPro" id="IPR044202">
    <property type="entry name" value="LETM1/MDM38-like"/>
</dbReference>
<evidence type="ECO:0000256" key="1">
    <source>
        <dbReference type="ARBA" id="ARBA00004434"/>
    </source>
</evidence>
<name>A0A7R8X3M1_9CRUS</name>
<dbReference type="GO" id="GO:0005743">
    <property type="term" value="C:mitochondrial inner membrane"/>
    <property type="evidence" value="ECO:0007669"/>
    <property type="project" value="UniProtKB-SubCell"/>
</dbReference>
<protein>
    <recommendedName>
        <fullName evidence="9">Letm1 RBD domain-containing protein</fullName>
    </recommendedName>
</protein>
<dbReference type="GO" id="GO:0043022">
    <property type="term" value="F:ribosome binding"/>
    <property type="evidence" value="ECO:0007669"/>
    <property type="project" value="InterPro"/>
</dbReference>
<feature type="transmembrane region" description="Helical" evidence="8">
    <location>
        <begin position="96"/>
        <end position="114"/>
    </location>
</feature>
<keyword evidence="3" id="KW-0999">Mitochondrion inner membrane</keyword>
<sequence length="321" mass="37644">MKLKPKAHMGLHQYVVERYLEYVKHYESAIERNFPRAFQIYKTFSVGMKDFLSDLRDYAKLTLTKPATSGGYYKMNRRESELCYQMPKHMLKMGPILILTALPFVSYGLFPLVVKYPRAFLTPHFWSVQQRIEFALKSHRKKLQFYQPVLLHLQALSEHMEHGSMKNECSKVISKLVYGVHPTIPDLLRIQGAFSEQGPFHLSHLNSAHITKLLHMHGITAWTCKRRALRKYGLMLLQVDSALYHEGIYLLQSDDLRKELFLRGVNPSNMSREKMLEWLESWLTLSQHVKPNILSLLLHSPIFLSYNHPMNWVPFYPSSMH</sequence>
<evidence type="ECO:0000256" key="4">
    <source>
        <dbReference type="ARBA" id="ARBA00022989"/>
    </source>
</evidence>
<dbReference type="EMBL" id="LR899533">
    <property type="protein sequence ID" value="CAD7240231.1"/>
    <property type="molecule type" value="Genomic_DNA"/>
</dbReference>
<evidence type="ECO:0000256" key="5">
    <source>
        <dbReference type="ARBA" id="ARBA00023128"/>
    </source>
</evidence>
<dbReference type="InterPro" id="IPR033122">
    <property type="entry name" value="LETM1-like_RBD"/>
</dbReference>
<evidence type="ECO:0000256" key="6">
    <source>
        <dbReference type="ARBA" id="ARBA00023136"/>
    </source>
</evidence>
<dbReference type="PANTHER" id="PTHR14009:SF13">
    <property type="entry name" value="LETM1 DOMAIN-CONTAINING PROTEIN 1"/>
    <property type="match status" value="1"/>
</dbReference>
<evidence type="ECO:0000256" key="7">
    <source>
        <dbReference type="PROSITE-ProRule" id="PRU01094"/>
    </source>
</evidence>
<dbReference type="OrthoDB" id="73691at2759"/>
<comment type="subcellular location">
    <subcellularLocation>
        <location evidence="1">Mitochondrion inner membrane</location>
        <topology evidence="1">Single-pass membrane protein</topology>
    </subcellularLocation>
</comment>
<feature type="domain" description="Letm1 RBD" evidence="9">
    <location>
        <begin position="130"/>
        <end position="321"/>
    </location>
</feature>
<gene>
    <name evidence="10" type="ORF">DSTB1V02_LOCUS260</name>
</gene>
<evidence type="ECO:0000313" key="11">
    <source>
        <dbReference type="Proteomes" id="UP000677054"/>
    </source>
</evidence>
<dbReference type="GO" id="GO:0030003">
    <property type="term" value="P:intracellular monoatomic cation homeostasis"/>
    <property type="evidence" value="ECO:0007669"/>
    <property type="project" value="TreeGrafter"/>
</dbReference>
<dbReference type="PROSITE" id="PS51758">
    <property type="entry name" value="LETM1_RBD"/>
    <property type="match status" value="1"/>
</dbReference>